<proteinExistence type="inferred from homology"/>
<organism evidence="4 5">
    <name type="scientific">Pantoea vagans</name>
    <dbReference type="NCBI Taxonomy" id="470934"/>
    <lineage>
        <taxon>Bacteria</taxon>
        <taxon>Pseudomonadati</taxon>
        <taxon>Pseudomonadota</taxon>
        <taxon>Gammaproteobacteria</taxon>
        <taxon>Enterobacterales</taxon>
        <taxon>Erwiniaceae</taxon>
        <taxon>Pantoea</taxon>
    </lineage>
</organism>
<dbReference type="Gene3D" id="1.10.274.110">
    <property type="match status" value="1"/>
</dbReference>
<keyword evidence="3" id="KW-0804">Transcription</keyword>
<keyword evidence="5" id="KW-1185">Reference proteome</keyword>
<dbReference type="InterPro" id="IPR003222">
    <property type="entry name" value="Antitermntn"/>
</dbReference>
<dbReference type="EMBL" id="RCNL01000002">
    <property type="protein sequence ID" value="TXL80220.1"/>
    <property type="molecule type" value="Genomic_DNA"/>
</dbReference>
<protein>
    <submittedName>
        <fullName evidence="4">Antitermination protein</fullName>
    </submittedName>
</protein>
<evidence type="ECO:0000256" key="2">
    <source>
        <dbReference type="ARBA" id="ARBA00023125"/>
    </source>
</evidence>
<dbReference type="InterPro" id="IPR036410">
    <property type="entry name" value="HSP_DnaJ_Cys-rich_dom_sf"/>
</dbReference>
<dbReference type="InterPro" id="IPR038500">
    <property type="entry name" value="Antitermination_sf"/>
</dbReference>
<evidence type="ECO:0000256" key="3">
    <source>
        <dbReference type="ARBA" id="ARBA00023163"/>
    </source>
</evidence>
<evidence type="ECO:0000256" key="1">
    <source>
        <dbReference type="ARBA" id="ARBA00023015"/>
    </source>
</evidence>
<comment type="caution">
    <text evidence="4">The sequence shown here is derived from an EMBL/GenBank/DDBJ whole genome shotgun (WGS) entry which is preliminary data.</text>
</comment>
<keyword evidence="1" id="KW-0805">Transcription regulation</keyword>
<sequence>MKLETVVKYHCPRSVTPFIRRSSLSPDAMNSSDIMAALGMTLKHAPLGYSAFFGKMNLSSHDRDRAIRLLAEAGLQASVYYPALTKLPEEELKAVITVIACYAFLDYARSPDTESLCHTCNGSGLWKGKCCCKCDGKGVLRAACKDCKGRGHSVNRTLTRFQGVPVYQPCKRCSGRGVQRLPSTAVFRAVCQVTQAISADTWNKSVKQLLDFLITVLHQEEAWAEKQLSRITK</sequence>
<dbReference type="Pfam" id="PF03589">
    <property type="entry name" value="Antiterm"/>
    <property type="match status" value="2"/>
</dbReference>
<gene>
    <name evidence="4" type="ORF">D9O29_05645</name>
</gene>
<name>A0ABY3LJ35_9GAMM</name>
<accession>A0ABY3LJ35</accession>
<keyword evidence="2" id="KW-0238">DNA-binding</keyword>
<evidence type="ECO:0000313" key="4">
    <source>
        <dbReference type="EMBL" id="TXL80220.1"/>
    </source>
</evidence>
<reference evidence="4 5" key="1">
    <citation type="submission" date="2018-10" db="EMBL/GenBank/DDBJ databases">
        <title>Draft genome sequence of Pantoea vagans isolated from corpses of the sugarcane aphid Melanaphis sacchari Zehntner.</title>
        <authorList>
            <person name="Toledo E."/>
            <person name="Pena G."/>
            <person name="Lozano L."/>
        </authorList>
    </citation>
    <scope>NUCLEOTIDE SEQUENCE [LARGE SCALE GENOMIC DNA]</scope>
    <source>
        <strain evidence="4 5">ET-90</strain>
    </source>
</reference>
<dbReference type="HAMAP" id="MF_04158">
    <property type="entry name" value="Antitermination_lambda"/>
    <property type="match status" value="1"/>
</dbReference>
<dbReference type="RefSeq" id="WP_147788713.1">
    <property type="nucleotide sequence ID" value="NZ_RCNL01000002.1"/>
</dbReference>
<dbReference type="Proteomes" id="UP000426772">
    <property type="component" value="Unassembled WGS sequence"/>
</dbReference>
<dbReference type="SUPFAM" id="SSF57938">
    <property type="entry name" value="DnaJ/Hsp40 cysteine-rich domain"/>
    <property type="match status" value="1"/>
</dbReference>
<evidence type="ECO:0000313" key="5">
    <source>
        <dbReference type="Proteomes" id="UP000426772"/>
    </source>
</evidence>